<evidence type="ECO:0000313" key="9">
    <source>
        <dbReference type="EMBL" id="KAL3773827.1"/>
    </source>
</evidence>
<dbReference type="AlphaFoldDB" id="A0ABD3NFW3"/>
<evidence type="ECO:0000256" key="5">
    <source>
        <dbReference type="PIRSR" id="PIRSR637359-2"/>
    </source>
</evidence>
<comment type="similarity">
    <text evidence="1">Belongs to the aspartyl/asparaginyl beta-hydroxylase family.</text>
</comment>
<dbReference type="Pfam" id="PF05118">
    <property type="entry name" value="Asp_Arg_Hydrox"/>
    <property type="match status" value="1"/>
</dbReference>
<protein>
    <recommendedName>
        <fullName evidence="11">Aspartyl/asparaginy/proline hydroxylase domain-containing protein</fullName>
    </recommendedName>
</protein>
<gene>
    <name evidence="9" type="ORF">ACHAWO_006931</name>
</gene>
<keyword evidence="2" id="KW-0808">Transferase</keyword>
<reference evidence="9 10" key="1">
    <citation type="submission" date="2024-10" db="EMBL/GenBank/DDBJ databases">
        <title>Updated reference genomes for cyclostephanoid diatoms.</title>
        <authorList>
            <person name="Roberts W.R."/>
            <person name="Alverson A.J."/>
        </authorList>
    </citation>
    <scope>NUCLEOTIDE SEQUENCE [LARGE SCALE GENOMIC DNA]</scope>
    <source>
        <strain evidence="9 10">AJA010-31</strain>
    </source>
</reference>
<evidence type="ECO:0000256" key="3">
    <source>
        <dbReference type="ARBA" id="ARBA00023180"/>
    </source>
</evidence>
<evidence type="ECO:0000256" key="4">
    <source>
        <dbReference type="PIRSR" id="PIRSR637359-1"/>
    </source>
</evidence>
<dbReference type="PANTHER" id="PTHR10605:SF56">
    <property type="entry name" value="BIFUNCTIONAL HEPARAN SULFATE N-DEACETYLASE_N-SULFOTRANSFERASE"/>
    <property type="match status" value="1"/>
</dbReference>
<evidence type="ECO:0000256" key="6">
    <source>
        <dbReference type="SAM" id="MobiDB-lite"/>
    </source>
</evidence>
<accession>A0ABD3NFW3</accession>
<dbReference type="EMBL" id="JALLPJ020001218">
    <property type="protein sequence ID" value="KAL3773827.1"/>
    <property type="molecule type" value="Genomic_DNA"/>
</dbReference>
<sequence>MRATPPEEIAKQHSAAVELILSQLPCAPRINHGEVPIEWKTKPTCPRPKVKADTSNDGEQAAEDVNANSASACNHVDSVEEDVTYPEWCVSSRGRVDVAPIVKLITEGVNEPSPVLANKENGKKNSKTKVMKKLLSVKSKPVKSYSLTNLWDEDNAARNNVKITRPSHDAWGIKKIMLVFCDDFLHTIYTLPWYQTGSGSTSIGCEMNAAIQPILDVLQIEQRQMVRCLLAALPPGVTIPVHHDTGEWVKYTHRVHVPIIVSDPTKVLFRCGPTEQSMDRIDCTPGHVFEMNNQAKHAVTNGGTEFRVHLILDYVEPSFFEMRASQNCPVNRVDLSSGEIITQTRRSIDRAKEAGTRPQPSYLILGAQKAGTTSLYEYLTQHPWVVKAKRRETHCLDWRWNDALKTTEERRAHCLEFYHAEAMKPYPSLRTGDSTPSYLLDYYRVIPRLKECFSHEPQMIILVRDPIKRAASHYAMVTSNDGTEEQLKARGTEWREKSFEEVLEQDVRNMKEDGLLPYWDMENKTVDKDVFDSFINSREEDEAWEQYIRTRVPLNTGSYSPLARGLYALQCRQWFRSFSKDKFLVMKLEDMSQNGKGVQWVVNKSLEHLGLPRFDVPDADKKNSREYNDPFEDKEDLKGWLERFFAPHNERFGNMIVEELGYDENDWTNLWT</sequence>
<evidence type="ECO:0000256" key="2">
    <source>
        <dbReference type="ARBA" id="ARBA00022679"/>
    </source>
</evidence>
<feature type="domain" description="Aspartyl/asparaginy/proline hydroxylase" evidence="8">
    <location>
        <begin position="220"/>
        <end position="317"/>
    </location>
</feature>
<dbReference type="Proteomes" id="UP001530400">
    <property type="component" value="Unassembled WGS sequence"/>
</dbReference>
<evidence type="ECO:0008006" key="11">
    <source>
        <dbReference type="Google" id="ProtNLM"/>
    </source>
</evidence>
<dbReference type="SUPFAM" id="SSF51197">
    <property type="entry name" value="Clavaminate synthase-like"/>
    <property type="match status" value="1"/>
</dbReference>
<feature type="domain" description="Sulfotransferase" evidence="7">
    <location>
        <begin position="361"/>
        <end position="612"/>
    </location>
</feature>
<proteinExistence type="inferred from homology"/>
<dbReference type="PANTHER" id="PTHR10605">
    <property type="entry name" value="HEPARAN SULFATE SULFOTRANSFERASE"/>
    <property type="match status" value="1"/>
</dbReference>
<keyword evidence="10" id="KW-1185">Reference proteome</keyword>
<dbReference type="InterPro" id="IPR000863">
    <property type="entry name" value="Sulfotransferase_dom"/>
</dbReference>
<dbReference type="SUPFAM" id="SSF52540">
    <property type="entry name" value="P-loop containing nucleoside triphosphate hydrolases"/>
    <property type="match status" value="1"/>
</dbReference>
<dbReference type="InterPro" id="IPR007803">
    <property type="entry name" value="Asp/Arg/Pro-Hydrxlase"/>
</dbReference>
<dbReference type="Gene3D" id="2.60.120.330">
    <property type="entry name" value="B-lactam Antibiotic, Isopenicillin N Synthase, Chain"/>
    <property type="match status" value="1"/>
</dbReference>
<dbReference type="Gene3D" id="3.40.50.300">
    <property type="entry name" value="P-loop containing nucleotide triphosphate hydrolases"/>
    <property type="match status" value="1"/>
</dbReference>
<name>A0ABD3NFW3_9STRA</name>
<keyword evidence="3" id="KW-0325">Glycoprotein</keyword>
<dbReference type="InterPro" id="IPR037359">
    <property type="entry name" value="NST/OST"/>
</dbReference>
<dbReference type="InterPro" id="IPR027417">
    <property type="entry name" value="P-loop_NTPase"/>
</dbReference>
<feature type="binding site" evidence="5">
    <location>
        <position position="472"/>
    </location>
    <ligand>
        <name>3'-phosphoadenylyl sulfate</name>
        <dbReference type="ChEBI" id="CHEBI:58339"/>
    </ligand>
</feature>
<evidence type="ECO:0000259" key="7">
    <source>
        <dbReference type="Pfam" id="PF00685"/>
    </source>
</evidence>
<dbReference type="Pfam" id="PF00685">
    <property type="entry name" value="Sulfotransfer_1"/>
    <property type="match status" value="1"/>
</dbReference>
<evidence type="ECO:0000313" key="10">
    <source>
        <dbReference type="Proteomes" id="UP001530400"/>
    </source>
</evidence>
<dbReference type="GO" id="GO:0016740">
    <property type="term" value="F:transferase activity"/>
    <property type="evidence" value="ECO:0007669"/>
    <property type="project" value="UniProtKB-KW"/>
</dbReference>
<evidence type="ECO:0000259" key="8">
    <source>
        <dbReference type="Pfam" id="PF05118"/>
    </source>
</evidence>
<evidence type="ECO:0000256" key="1">
    <source>
        <dbReference type="ARBA" id="ARBA00007730"/>
    </source>
</evidence>
<feature type="region of interest" description="Disordered" evidence="6">
    <location>
        <begin position="39"/>
        <end position="60"/>
    </location>
</feature>
<comment type="caution">
    <text evidence="9">The sequence shown here is derived from an EMBL/GenBank/DDBJ whole genome shotgun (WGS) entry which is preliminary data.</text>
</comment>
<feature type="binding site" evidence="5">
    <location>
        <position position="464"/>
    </location>
    <ligand>
        <name>3'-phosphoadenylyl sulfate</name>
        <dbReference type="ChEBI" id="CHEBI:58339"/>
    </ligand>
</feature>
<organism evidence="9 10">
    <name type="scientific">Cyclotella atomus</name>
    <dbReference type="NCBI Taxonomy" id="382360"/>
    <lineage>
        <taxon>Eukaryota</taxon>
        <taxon>Sar</taxon>
        <taxon>Stramenopiles</taxon>
        <taxon>Ochrophyta</taxon>
        <taxon>Bacillariophyta</taxon>
        <taxon>Coscinodiscophyceae</taxon>
        <taxon>Thalassiosirophycidae</taxon>
        <taxon>Stephanodiscales</taxon>
        <taxon>Stephanodiscaceae</taxon>
        <taxon>Cyclotella</taxon>
    </lineage>
</organism>
<dbReference type="InterPro" id="IPR027443">
    <property type="entry name" value="IPNS-like_sf"/>
</dbReference>
<feature type="active site" description="For sulfotransferase activity" evidence="4">
    <location>
        <position position="369"/>
    </location>
</feature>